<dbReference type="AlphaFoldDB" id="A0A3N0I456"/>
<evidence type="ECO:0000256" key="8">
    <source>
        <dbReference type="PROSITE-ProRule" id="PRU00703"/>
    </source>
</evidence>
<dbReference type="InterPro" id="IPR000644">
    <property type="entry name" value="CBS_dom"/>
</dbReference>
<feature type="transmembrane region" description="Helical" evidence="9">
    <location>
        <begin position="353"/>
        <end position="375"/>
    </location>
</feature>
<comment type="caution">
    <text evidence="11">The sequence shown here is derived from an EMBL/GenBank/DDBJ whole genome shotgun (WGS) entry which is preliminary data.</text>
</comment>
<dbReference type="InterPro" id="IPR038076">
    <property type="entry name" value="MgtE_N_sf"/>
</dbReference>
<protein>
    <recommendedName>
        <fullName evidence="9">Magnesium transporter MgtE</fullName>
    </recommendedName>
</protein>
<feature type="domain" description="CBS" evidence="10">
    <location>
        <begin position="133"/>
        <end position="195"/>
    </location>
</feature>
<name>A0A3N0I456_9FIRM</name>
<sequence>MEKITQEKLQDALQNQDSFLAFYVDVEPVDLALAIENLDDDDIQKICQWLEDEPLSELIEDADDDLRLRLSSFIDDHRLLSVFNFMQKDDIVDIIGDLPTGRKKALINLMRSGDQKIIKELLKYPEESAGGIMTTSYIAIKANWTVAQSLQRIREIADKSEVIETLYVIDDTKRLIGEVDLRNMLGAQKAQRISTIMDDSVISVQPEVDQEQVARLVSRYDLTSIPVVNKRGAILGIITVDDVIDVIVEEYEEDMLQMAGVNREEDLSSTLSESIRMRLPWLMVNLLTAFLASFTVKMFQNTIEQVVALSATMTIVTGMGGNAGTQTMSILVRELAKREISLKENWKALVKELLLSVVDGAATGIVTAIIVYFMYGNFYLALIIFIAMIGNLLVSGLFGFLVPLGLKKLHADPAISSTIFVTTATDVLGFFIFLGLAKLFISHLAGM</sequence>
<dbReference type="Pfam" id="PF03448">
    <property type="entry name" value="MgtE_N"/>
    <property type="match status" value="1"/>
</dbReference>
<dbReference type="CDD" id="cd04606">
    <property type="entry name" value="CBS_pair_Mg_transporter"/>
    <property type="match status" value="1"/>
</dbReference>
<dbReference type="NCBIfam" id="TIGR00400">
    <property type="entry name" value="mgtE"/>
    <property type="match status" value="1"/>
</dbReference>
<dbReference type="Pfam" id="PF01769">
    <property type="entry name" value="MgtE"/>
    <property type="match status" value="1"/>
</dbReference>
<evidence type="ECO:0000256" key="7">
    <source>
        <dbReference type="ARBA" id="ARBA00023136"/>
    </source>
</evidence>
<dbReference type="SMART" id="SM00116">
    <property type="entry name" value="CBS"/>
    <property type="match status" value="2"/>
</dbReference>
<keyword evidence="6 9" id="KW-1133">Transmembrane helix</keyword>
<comment type="similarity">
    <text evidence="2 9">Belongs to the SLC41A transporter family.</text>
</comment>
<dbReference type="SMART" id="SM00924">
    <property type="entry name" value="MgtE_N"/>
    <property type="match status" value="1"/>
</dbReference>
<dbReference type="InterPro" id="IPR006667">
    <property type="entry name" value="SLC41_membr_dom"/>
</dbReference>
<evidence type="ECO:0000256" key="9">
    <source>
        <dbReference type="RuleBase" id="RU362011"/>
    </source>
</evidence>
<keyword evidence="8" id="KW-0129">CBS domain</keyword>
<comment type="function">
    <text evidence="9">Acts as a magnesium transporter.</text>
</comment>
<evidence type="ECO:0000256" key="4">
    <source>
        <dbReference type="ARBA" id="ARBA00022692"/>
    </source>
</evidence>
<dbReference type="RefSeq" id="WP_128519451.1">
    <property type="nucleotide sequence ID" value="NZ_RJQC01000001.1"/>
</dbReference>
<dbReference type="GO" id="GO:0015095">
    <property type="term" value="F:magnesium ion transmembrane transporter activity"/>
    <property type="evidence" value="ECO:0007669"/>
    <property type="project" value="UniProtKB-UniRule"/>
</dbReference>
<keyword evidence="5 9" id="KW-0460">Magnesium</keyword>
<dbReference type="Gene3D" id="3.10.580.10">
    <property type="entry name" value="CBS-domain"/>
    <property type="match status" value="1"/>
</dbReference>
<evidence type="ECO:0000256" key="5">
    <source>
        <dbReference type="ARBA" id="ARBA00022842"/>
    </source>
</evidence>
<dbReference type="SUPFAM" id="SSF161093">
    <property type="entry name" value="MgtE membrane domain-like"/>
    <property type="match status" value="1"/>
</dbReference>
<dbReference type="InterPro" id="IPR036739">
    <property type="entry name" value="SLC41_membr_dom_sf"/>
</dbReference>
<evidence type="ECO:0000259" key="10">
    <source>
        <dbReference type="PROSITE" id="PS51371"/>
    </source>
</evidence>
<feature type="transmembrane region" description="Helical" evidence="9">
    <location>
        <begin position="381"/>
        <end position="406"/>
    </location>
</feature>
<evidence type="ECO:0000313" key="12">
    <source>
        <dbReference type="Proteomes" id="UP000276568"/>
    </source>
</evidence>
<dbReference type="InterPro" id="IPR046342">
    <property type="entry name" value="CBS_dom_sf"/>
</dbReference>
<keyword evidence="3 9" id="KW-0813">Transport</keyword>
<dbReference type="Gene3D" id="1.25.60.10">
    <property type="entry name" value="MgtE N-terminal domain-like"/>
    <property type="match status" value="1"/>
</dbReference>
<accession>A0A3N0I456</accession>
<feature type="transmembrane region" description="Helical" evidence="9">
    <location>
        <begin position="306"/>
        <end position="332"/>
    </location>
</feature>
<organism evidence="11 12">
    <name type="scientific">Absicoccus porci</name>
    <dbReference type="NCBI Taxonomy" id="2486576"/>
    <lineage>
        <taxon>Bacteria</taxon>
        <taxon>Bacillati</taxon>
        <taxon>Bacillota</taxon>
        <taxon>Erysipelotrichia</taxon>
        <taxon>Erysipelotrichales</taxon>
        <taxon>Erysipelotrichaceae</taxon>
        <taxon>Absicoccus</taxon>
    </lineage>
</organism>
<dbReference type="InterPro" id="IPR006668">
    <property type="entry name" value="Mg_transptr_MgtE_intracell_dom"/>
</dbReference>
<keyword evidence="9" id="KW-1003">Cell membrane</keyword>
<feature type="transmembrane region" description="Helical" evidence="9">
    <location>
        <begin position="279"/>
        <end position="300"/>
    </location>
</feature>
<feature type="transmembrane region" description="Helical" evidence="9">
    <location>
        <begin position="418"/>
        <end position="441"/>
    </location>
</feature>
<evidence type="ECO:0000256" key="6">
    <source>
        <dbReference type="ARBA" id="ARBA00022989"/>
    </source>
</evidence>
<gene>
    <name evidence="11" type="primary">mgtE</name>
    <name evidence="11" type="ORF">EDX97_01665</name>
</gene>
<dbReference type="GO" id="GO:0046872">
    <property type="term" value="F:metal ion binding"/>
    <property type="evidence" value="ECO:0007669"/>
    <property type="project" value="UniProtKB-KW"/>
</dbReference>
<dbReference type="InterPro" id="IPR006669">
    <property type="entry name" value="MgtE_transporter"/>
</dbReference>
<dbReference type="PANTHER" id="PTHR43773">
    <property type="entry name" value="MAGNESIUM TRANSPORTER MGTE"/>
    <property type="match status" value="1"/>
</dbReference>
<evidence type="ECO:0000256" key="1">
    <source>
        <dbReference type="ARBA" id="ARBA00004141"/>
    </source>
</evidence>
<reference evidence="11 12" key="1">
    <citation type="submission" date="2018-11" db="EMBL/GenBank/DDBJ databases">
        <title>Clostridium sp. nov., a member of the family Erysipelotrichaceae isolated from pig faeces.</title>
        <authorList>
            <person name="Chang Y.-H."/>
        </authorList>
    </citation>
    <scope>NUCLEOTIDE SEQUENCE [LARGE SCALE GENOMIC DNA]</scope>
    <source>
        <strain evidence="11 12">YH-panp20</strain>
    </source>
</reference>
<dbReference type="PANTHER" id="PTHR43773:SF1">
    <property type="entry name" value="MAGNESIUM TRANSPORTER MGTE"/>
    <property type="match status" value="1"/>
</dbReference>
<dbReference type="OrthoDB" id="9790355at2"/>
<evidence type="ECO:0000256" key="3">
    <source>
        <dbReference type="ARBA" id="ARBA00022448"/>
    </source>
</evidence>
<keyword evidence="9" id="KW-0479">Metal-binding</keyword>
<dbReference type="Gene3D" id="1.10.357.20">
    <property type="entry name" value="SLC41 divalent cation transporters, integral membrane domain"/>
    <property type="match status" value="1"/>
</dbReference>
<evidence type="ECO:0000313" key="11">
    <source>
        <dbReference type="EMBL" id="RNM31290.1"/>
    </source>
</evidence>
<dbReference type="PROSITE" id="PS51371">
    <property type="entry name" value="CBS"/>
    <property type="match status" value="2"/>
</dbReference>
<keyword evidence="12" id="KW-1185">Reference proteome</keyword>
<comment type="subcellular location">
    <subcellularLocation>
        <location evidence="9">Cell membrane</location>
        <topology evidence="9">Multi-pass membrane protein</topology>
    </subcellularLocation>
    <subcellularLocation>
        <location evidence="1">Membrane</location>
        <topology evidence="1">Multi-pass membrane protein</topology>
    </subcellularLocation>
</comment>
<dbReference type="EMBL" id="RJQC01000001">
    <property type="protein sequence ID" value="RNM31290.1"/>
    <property type="molecule type" value="Genomic_DNA"/>
</dbReference>
<dbReference type="GO" id="GO:0005886">
    <property type="term" value="C:plasma membrane"/>
    <property type="evidence" value="ECO:0007669"/>
    <property type="project" value="UniProtKB-SubCell"/>
</dbReference>
<keyword evidence="7 9" id="KW-0472">Membrane</keyword>
<dbReference type="SUPFAM" id="SSF158791">
    <property type="entry name" value="MgtE N-terminal domain-like"/>
    <property type="match status" value="1"/>
</dbReference>
<feature type="domain" description="CBS" evidence="10">
    <location>
        <begin position="197"/>
        <end position="253"/>
    </location>
</feature>
<dbReference type="SUPFAM" id="SSF54631">
    <property type="entry name" value="CBS-domain pair"/>
    <property type="match status" value="1"/>
</dbReference>
<keyword evidence="4 9" id="KW-0812">Transmembrane</keyword>
<dbReference type="Proteomes" id="UP000276568">
    <property type="component" value="Unassembled WGS sequence"/>
</dbReference>
<proteinExistence type="inferred from homology"/>
<comment type="subunit">
    <text evidence="9">Homodimer.</text>
</comment>
<evidence type="ECO:0000256" key="2">
    <source>
        <dbReference type="ARBA" id="ARBA00009749"/>
    </source>
</evidence>
<dbReference type="Pfam" id="PF00571">
    <property type="entry name" value="CBS"/>
    <property type="match status" value="2"/>
</dbReference>